<dbReference type="Pfam" id="PF07681">
    <property type="entry name" value="DoxX"/>
    <property type="match status" value="1"/>
</dbReference>
<gene>
    <name evidence="6" type="ORF">BHE75_01606</name>
</gene>
<dbReference type="EMBL" id="MIPT01000001">
    <property type="protein sequence ID" value="OHT19619.1"/>
    <property type="molecule type" value="Genomic_DNA"/>
</dbReference>
<organism evidence="6 7">
    <name type="scientific">Edaphosphingomonas haloaromaticamans</name>
    <dbReference type="NCBI Taxonomy" id="653954"/>
    <lineage>
        <taxon>Bacteria</taxon>
        <taxon>Pseudomonadati</taxon>
        <taxon>Pseudomonadota</taxon>
        <taxon>Alphaproteobacteria</taxon>
        <taxon>Sphingomonadales</taxon>
        <taxon>Rhizorhabdaceae</taxon>
        <taxon>Edaphosphingomonas</taxon>
    </lineage>
</organism>
<feature type="transmembrane region" description="Helical" evidence="5">
    <location>
        <begin position="12"/>
        <end position="30"/>
    </location>
</feature>
<comment type="caution">
    <text evidence="6">The sequence shown here is derived from an EMBL/GenBank/DDBJ whole genome shotgun (WGS) entry which is preliminary data.</text>
</comment>
<keyword evidence="4 5" id="KW-0472">Membrane</keyword>
<feature type="transmembrane region" description="Helical" evidence="5">
    <location>
        <begin position="77"/>
        <end position="95"/>
    </location>
</feature>
<dbReference type="AlphaFoldDB" id="A0A1S1HBL1"/>
<keyword evidence="3 5" id="KW-1133">Transmembrane helix</keyword>
<dbReference type="GO" id="GO:0016020">
    <property type="term" value="C:membrane"/>
    <property type="evidence" value="ECO:0007669"/>
    <property type="project" value="UniProtKB-SubCell"/>
</dbReference>
<evidence type="ECO:0000256" key="1">
    <source>
        <dbReference type="ARBA" id="ARBA00004141"/>
    </source>
</evidence>
<dbReference type="InterPro" id="IPR032808">
    <property type="entry name" value="DoxX"/>
</dbReference>
<evidence type="ECO:0000256" key="5">
    <source>
        <dbReference type="SAM" id="Phobius"/>
    </source>
</evidence>
<protein>
    <submittedName>
        <fullName evidence="6">DoxX</fullName>
    </submittedName>
</protein>
<evidence type="ECO:0000313" key="7">
    <source>
        <dbReference type="Proteomes" id="UP000179467"/>
    </source>
</evidence>
<feature type="transmembrane region" description="Helical" evidence="5">
    <location>
        <begin position="115"/>
        <end position="132"/>
    </location>
</feature>
<keyword evidence="7" id="KW-1185">Reference proteome</keyword>
<reference evidence="6 7" key="1">
    <citation type="submission" date="2016-09" db="EMBL/GenBank/DDBJ databases">
        <title>Metabolic pathway, cell adaptation mechanisms and a novel monoxygenase revealed through proteogenomic-transcription analysis of a Sphingomonas haloaromaticamans strain degrading the fungicide ortho-phenylphenol.</title>
        <authorList>
            <person name="Perruchon C."/>
            <person name="Papadopoulou E.S."/>
            <person name="Rousidou C."/>
            <person name="Vasileiadis S."/>
            <person name="Tanou G."/>
            <person name="Amoutzias G."/>
            <person name="Molassiotis A."/>
            <person name="Karpouzas D.G."/>
        </authorList>
    </citation>
    <scope>NUCLEOTIDE SEQUENCE [LARGE SCALE GENOMIC DNA]</scope>
    <source>
        <strain evidence="6 7">P3</strain>
    </source>
</reference>
<accession>A0A1S1HBL1</accession>
<evidence type="ECO:0000313" key="6">
    <source>
        <dbReference type="EMBL" id="OHT19619.1"/>
    </source>
</evidence>
<dbReference type="Proteomes" id="UP000179467">
    <property type="component" value="Unassembled WGS sequence"/>
</dbReference>
<evidence type="ECO:0000256" key="4">
    <source>
        <dbReference type="ARBA" id="ARBA00023136"/>
    </source>
</evidence>
<name>A0A1S1HBL1_9SPHN</name>
<feature type="transmembrane region" description="Helical" evidence="5">
    <location>
        <begin position="50"/>
        <end position="72"/>
    </location>
</feature>
<dbReference type="RefSeq" id="WP_070935611.1">
    <property type="nucleotide sequence ID" value="NZ_MIPT01000001.1"/>
</dbReference>
<sequence length="139" mass="14775">MAAPAPIAELLASRWFTTLACTLLTLPYWMSGLAKLFDLPGALGEARHFGLEPAGLVVATTILVQVGASLLLVAGRWVWLAAGALGVFTIIATLIGHPFWTVADPVARFHDRNSFLEHIGLVGGFMLAAILAERGRAAR</sequence>
<evidence type="ECO:0000256" key="3">
    <source>
        <dbReference type="ARBA" id="ARBA00022989"/>
    </source>
</evidence>
<dbReference type="OrthoDB" id="7064507at2"/>
<comment type="subcellular location">
    <subcellularLocation>
        <location evidence="1">Membrane</location>
        <topology evidence="1">Multi-pass membrane protein</topology>
    </subcellularLocation>
</comment>
<proteinExistence type="predicted"/>
<evidence type="ECO:0000256" key="2">
    <source>
        <dbReference type="ARBA" id="ARBA00022692"/>
    </source>
</evidence>
<keyword evidence="2 5" id="KW-0812">Transmembrane</keyword>